<sequence>MLNFATQDLYDTCKQFLQESRCQRLLQLQQLGLARYADFLTQMRLDEVNILCVMRFLHNPSRVKFPQLQGADLSNLILDGSNLIRGDLSKANLQGTSLINADLIFANLTNADLRNANLTGATLNETIWQGAKVENCVFDEGIGLTKIQRENLILRAARFN</sequence>
<protein>
    <recommendedName>
        <fullName evidence="3">Low-complexity protein</fullName>
    </recommendedName>
</protein>
<comment type="caution">
    <text evidence="1">The sequence shown here is derived from an EMBL/GenBank/DDBJ whole genome shotgun (WGS) entry which is preliminary data.</text>
</comment>
<dbReference type="STRING" id="247279.NIES1031_08530"/>
<evidence type="ECO:0000313" key="2">
    <source>
        <dbReference type="Proteomes" id="UP000185984"/>
    </source>
</evidence>
<dbReference type="EMBL" id="MRCC01000006">
    <property type="protein sequence ID" value="OKH27343.1"/>
    <property type="molecule type" value="Genomic_DNA"/>
</dbReference>
<name>A0A1U7HUR2_9CHRO</name>
<evidence type="ECO:0000313" key="1">
    <source>
        <dbReference type="EMBL" id="OKH27343.1"/>
    </source>
</evidence>
<accession>A0A1U7HUR2</accession>
<dbReference type="PANTHER" id="PTHR14136">
    <property type="entry name" value="BTB_POZ DOMAIN-CONTAINING PROTEIN KCTD9"/>
    <property type="match status" value="1"/>
</dbReference>
<keyword evidence="2" id="KW-1185">Reference proteome</keyword>
<dbReference type="PANTHER" id="PTHR14136:SF17">
    <property type="entry name" value="BTB_POZ DOMAIN-CONTAINING PROTEIN KCTD9"/>
    <property type="match status" value="1"/>
</dbReference>
<dbReference type="InterPro" id="IPR001646">
    <property type="entry name" value="5peptide_repeat"/>
</dbReference>
<dbReference type="AlphaFoldDB" id="A0A1U7HUR2"/>
<evidence type="ECO:0008006" key="3">
    <source>
        <dbReference type="Google" id="ProtNLM"/>
    </source>
</evidence>
<dbReference type="InterPro" id="IPR051082">
    <property type="entry name" value="Pentapeptide-BTB/POZ_domain"/>
</dbReference>
<organism evidence="1 2">
    <name type="scientific">Chroogloeocystis siderophila 5.2 s.c.1</name>
    <dbReference type="NCBI Taxonomy" id="247279"/>
    <lineage>
        <taxon>Bacteria</taxon>
        <taxon>Bacillati</taxon>
        <taxon>Cyanobacteriota</taxon>
        <taxon>Cyanophyceae</taxon>
        <taxon>Oscillatoriophycideae</taxon>
        <taxon>Chroococcales</taxon>
        <taxon>Chroococcaceae</taxon>
        <taxon>Chroogloeocystis</taxon>
    </lineage>
</organism>
<dbReference type="Gene3D" id="2.160.20.80">
    <property type="entry name" value="E3 ubiquitin-protein ligase SopA"/>
    <property type="match status" value="1"/>
</dbReference>
<dbReference type="OrthoDB" id="458990at2"/>
<proteinExistence type="predicted"/>
<reference evidence="1 2" key="1">
    <citation type="submission" date="2016-11" db="EMBL/GenBank/DDBJ databases">
        <title>Draft Genome Sequences of Nine Cyanobacterial Strains from Diverse Habitats.</title>
        <authorList>
            <person name="Zhu T."/>
            <person name="Hou S."/>
            <person name="Lu X."/>
            <person name="Hess W.R."/>
        </authorList>
    </citation>
    <scope>NUCLEOTIDE SEQUENCE [LARGE SCALE GENOMIC DNA]</scope>
    <source>
        <strain evidence="1 2">5.2 s.c.1</strain>
    </source>
</reference>
<dbReference type="Pfam" id="PF00805">
    <property type="entry name" value="Pentapeptide"/>
    <property type="match status" value="1"/>
</dbReference>
<dbReference type="RefSeq" id="WP_073549021.1">
    <property type="nucleotide sequence ID" value="NZ_CAWMVK010000040.1"/>
</dbReference>
<dbReference type="SUPFAM" id="SSF141571">
    <property type="entry name" value="Pentapeptide repeat-like"/>
    <property type="match status" value="1"/>
</dbReference>
<gene>
    <name evidence="1" type="ORF">NIES1031_08530</name>
</gene>
<dbReference type="Proteomes" id="UP000185984">
    <property type="component" value="Unassembled WGS sequence"/>
</dbReference>